<gene>
    <name evidence="1" type="ORF">R4146_04890</name>
</gene>
<comment type="caution">
    <text evidence="1">The sequence shown here is derived from an EMBL/GenBank/DDBJ whole genome shotgun (WGS) entry which is preliminary data.</text>
</comment>
<dbReference type="RefSeq" id="WP_339960298.1">
    <property type="nucleotide sequence ID" value="NZ_JAWMWH010000001.1"/>
</dbReference>
<reference evidence="1 2" key="1">
    <citation type="submission" date="2023-10" db="EMBL/GenBank/DDBJ databases">
        <title>Nicoliella lavandulae sp. nov. isolated from Lavandula angustifolia flowers.</title>
        <authorList>
            <person name="Alcantara C."/>
            <person name="Zuniga M."/>
            <person name="Landete J.M."/>
            <person name="Monedero V."/>
        </authorList>
    </citation>
    <scope>NUCLEOTIDE SEQUENCE [LARGE SCALE GENOMIC DNA]</scope>
    <source>
        <strain evidence="1 2">Es01</strain>
    </source>
</reference>
<dbReference type="Proteomes" id="UP001370590">
    <property type="component" value="Unassembled WGS sequence"/>
</dbReference>
<dbReference type="EMBL" id="JAWMWH010000001">
    <property type="protein sequence ID" value="MEJ6400492.1"/>
    <property type="molecule type" value="Genomic_DNA"/>
</dbReference>
<keyword evidence="2" id="KW-1185">Reference proteome</keyword>
<accession>A0ABU8SKQ5</accession>
<sequence length="103" mass="11905">MQNKTKFSVLAGVVVIGTALSIRKEWRIRTEKRIYSQINQRFANQNIYGTWLAPKYMLLSENYYLGGINILDQNTIVQYQFRANQNGIITSLYHAGSQPATRF</sequence>
<name>A0ABU8SKQ5_9LACO</name>
<evidence type="ECO:0000313" key="1">
    <source>
        <dbReference type="EMBL" id="MEJ6400492.1"/>
    </source>
</evidence>
<evidence type="ECO:0000313" key="2">
    <source>
        <dbReference type="Proteomes" id="UP001370590"/>
    </source>
</evidence>
<proteinExistence type="predicted"/>
<protein>
    <submittedName>
        <fullName evidence="1">Uncharacterized protein</fullName>
    </submittedName>
</protein>
<organism evidence="1 2">
    <name type="scientific">Nicoliella lavandulae</name>
    <dbReference type="NCBI Taxonomy" id="3082954"/>
    <lineage>
        <taxon>Bacteria</taxon>
        <taxon>Bacillati</taxon>
        <taxon>Bacillota</taxon>
        <taxon>Bacilli</taxon>
        <taxon>Lactobacillales</taxon>
        <taxon>Lactobacillaceae</taxon>
        <taxon>Nicoliella</taxon>
    </lineage>
</organism>